<reference evidence="2 3" key="1">
    <citation type="submission" date="2020-10" db="EMBL/GenBank/DDBJ databases">
        <title>Degradation of 1,4-Dioxane by Xanthobacter sp. YN2, via a Novel Group-2 Soluble Di-Iron Monooxygenase.</title>
        <authorList>
            <person name="Ma F."/>
            <person name="Wang Y."/>
            <person name="Yang J."/>
            <person name="Guo H."/>
            <person name="Su D."/>
            <person name="Yu L."/>
        </authorList>
    </citation>
    <scope>NUCLEOTIDE SEQUENCE [LARGE SCALE GENOMIC DNA]</scope>
    <source>
        <strain evidence="2 3">YN2</strain>
    </source>
</reference>
<dbReference type="AlphaFoldDB" id="A0A974PPS6"/>
<dbReference type="KEGG" id="xdi:EZH22_03675"/>
<evidence type="ECO:0000313" key="3">
    <source>
        <dbReference type="Proteomes" id="UP000596427"/>
    </source>
</evidence>
<evidence type="ECO:0000313" key="2">
    <source>
        <dbReference type="EMBL" id="QRG07512.1"/>
    </source>
</evidence>
<sequence length="87" mass="9440">MPDASNHADQHRADEGKSGTGLDHGEQMAECHLFPRTVDLAINLSKLSGYRKMEVVLRRRASLLQCMTGFAVITLGSGRYGNAATHA</sequence>
<gene>
    <name evidence="2" type="ORF">EZH22_03675</name>
</gene>
<keyword evidence="3" id="KW-1185">Reference proteome</keyword>
<accession>A0A974PPS6</accession>
<organism evidence="2 3">
    <name type="scientific">Xanthobacter dioxanivorans</name>
    <dbReference type="NCBI Taxonomy" id="2528964"/>
    <lineage>
        <taxon>Bacteria</taxon>
        <taxon>Pseudomonadati</taxon>
        <taxon>Pseudomonadota</taxon>
        <taxon>Alphaproteobacteria</taxon>
        <taxon>Hyphomicrobiales</taxon>
        <taxon>Xanthobacteraceae</taxon>
        <taxon>Xanthobacter</taxon>
    </lineage>
</organism>
<dbReference type="RefSeq" id="WP_203194428.1">
    <property type="nucleotide sequence ID" value="NZ_CP063362.1"/>
</dbReference>
<protein>
    <submittedName>
        <fullName evidence="2">Uncharacterized protein</fullName>
    </submittedName>
</protein>
<evidence type="ECO:0000256" key="1">
    <source>
        <dbReference type="SAM" id="MobiDB-lite"/>
    </source>
</evidence>
<feature type="region of interest" description="Disordered" evidence="1">
    <location>
        <begin position="1"/>
        <end position="24"/>
    </location>
</feature>
<dbReference type="EMBL" id="CP063362">
    <property type="protein sequence ID" value="QRG07512.1"/>
    <property type="molecule type" value="Genomic_DNA"/>
</dbReference>
<proteinExistence type="predicted"/>
<dbReference type="Proteomes" id="UP000596427">
    <property type="component" value="Chromosome"/>
</dbReference>
<name>A0A974PPS6_9HYPH</name>